<dbReference type="InterPro" id="IPR009725">
    <property type="entry name" value="3_dmu_93_MTrfase"/>
</dbReference>
<keyword evidence="2" id="KW-0489">Methyltransferase</keyword>
<gene>
    <name evidence="2" type="ORF">MHIB_08420</name>
</gene>
<accession>A0A7I7WY46</accession>
<organism evidence="2 3">
    <name type="scientific">Mycolicibacter hiberniae</name>
    <dbReference type="NCBI Taxonomy" id="29314"/>
    <lineage>
        <taxon>Bacteria</taxon>
        <taxon>Bacillati</taxon>
        <taxon>Actinomycetota</taxon>
        <taxon>Actinomycetes</taxon>
        <taxon>Mycobacteriales</taxon>
        <taxon>Mycobacteriaceae</taxon>
        <taxon>Mycolicibacter</taxon>
    </lineage>
</organism>
<dbReference type="GO" id="GO:0032259">
    <property type="term" value="P:methylation"/>
    <property type="evidence" value="ECO:0007669"/>
    <property type="project" value="UniProtKB-KW"/>
</dbReference>
<dbReference type="PANTHER" id="PTHR33990:SF2">
    <property type="entry name" value="PHNB-LIKE DOMAIN-CONTAINING PROTEIN"/>
    <property type="match status" value="1"/>
</dbReference>
<dbReference type="Gene3D" id="3.10.180.10">
    <property type="entry name" value="2,3-Dihydroxybiphenyl 1,2-Dioxygenase, domain 1"/>
    <property type="match status" value="1"/>
</dbReference>
<dbReference type="Pfam" id="PF06983">
    <property type="entry name" value="3-dmu-9_3-mt"/>
    <property type="match status" value="1"/>
</dbReference>
<evidence type="ECO:0000313" key="2">
    <source>
        <dbReference type="EMBL" id="BBZ22424.1"/>
    </source>
</evidence>
<protein>
    <submittedName>
        <fullName evidence="2">Putative 3-demethylubiquinone-9 3-methyltransferase</fullName>
    </submittedName>
</protein>
<dbReference type="GO" id="GO:0008168">
    <property type="term" value="F:methyltransferase activity"/>
    <property type="evidence" value="ECO:0007669"/>
    <property type="project" value="UniProtKB-KW"/>
</dbReference>
<dbReference type="PIRSF" id="PIRSF021700">
    <property type="entry name" value="3_dmu_93_MTrfase"/>
    <property type="match status" value="1"/>
</dbReference>
<proteinExistence type="predicted"/>
<name>A0A7I7WY46_9MYCO</name>
<dbReference type="SUPFAM" id="SSF54593">
    <property type="entry name" value="Glyoxalase/Bleomycin resistance protein/Dihydroxybiphenyl dioxygenase"/>
    <property type="match status" value="1"/>
</dbReference>
<reference evidence="2 3" key="1">
    <citation type="journal article" date="2019" name="Emerg. Microbes Infect.">
        <title>Comprehensive subspecies identification of 175 nontuberculous mycobacteria species based on 7547 genomic profiles.</title>
        <authorList>
            <person name="Matsumoto Y."/>
            <person name="Kinjo T."/>
            <person name="Motooka D."/>
            <person name="Nabeya D."/>
            <person name="Jung N."/>
            <person name="Uechi K."/>
            <person name="Horii T."/>
            <person name="Iida T."/>
            <person name="Fujita J."/>
            <person name="Nakamura S."/>
        </authorList>
    </citation>
    <scope>NUCLEOTIDE SEQUENCE [LARGE SCALE GENOMIC DNA]</scope>
    <source>
        <strain evidence="2 3">JCM 13571</strain>
    </source>
</reference>
<keyword evidence="2" id="KW-0808">Transferase</keyword>
<dbReference type="PANTHER" id="PTHR33990">
    <property type="entry name" value="PROTEIN YJDN-RELATED"/>
    <property type="match status" value="1"/>
</dbReference>
<dbReference type="AlphaFoldDB" id="A0A7I7WY46"/>
<dbReference type="InterPro" id="IPR029068">
    <property type="entry name" value="Glyas_Bleomycin-R_OHBP_Dase"/>
</dbReference>
<sequence length="166" mass="18609">MPPADEEQRMPVIRTSLWFDTLALEAAEYYVSIFPNSKITDVSYWGAENSERKGSPLEVLFELDGRQFSAINGGPDFTFDEAVSIQVYCADQAELDRYWDALSAGGRQVQCGWLTDRYGLSWQVIPNQLAALMTDPDPERVLRAKRAMHTMVKLDIAALEAAADGR</sequence>
<feature type="domain" description="PhnB-like" evidence="1">
    <location>
        <begin position="13"/>
        <end position="125"/>
    </location>
</feature>
<dbReference type="Proteomes" id="UP000467260">
    <property type="component" value="Chromosome"/>
</dbReference>
<dbReference type="CDD" id="cd06588">
    <property type="entry name" value="PhnB_like"/>
    <property type="match status" value="1"/>
</dbReference>
<dbReference type="KEGG" id="mhib:MHIB_08420"/>
<keyword evidence="2" id="KW-0830">Ubiquinone</keyword>
<evidence type="ECO:0000259" key="1">
    <source>
        <dbReference type="Pfam" id="PF06983"/>
    </source>
</evidence>
<dbReference type="EMBL" id="AP022609">
    <property type="protein sequence ID" value="BBZ22424.1"/>
    <property type="molecule type" value="Genomic_DNA"/>
</dbReference>
<dbReference type="InterPro" id="IPR028973">
    <property type="entry name" value="PhnB-like"/>
</dbReference>
<keyword evidence="3" id="KW-1185">Reference proteome</keyword>
<evidence type="ECO:0000313" key="3">
    <source>
        <dbReference type="Proteomes" id="UP000467260"/>
    </source>
</evidence>